<sequence>MKMKMKKSVLLQQLFPLFYLVLILLQIPPSLSKEYDCLEFFPQDEFYGRSLFEGYTDGPKHISTEVDKALKEAGYIDMSWIVREYLIPTIRCRYEYKGGLTIFAPQNIAFGNHLNTTMIMTQVLPLTLDREAFKSVTVHSSFSTFDGDPRISVTYNNGNTGGGTSINKVFIRDWDIYNDGNTVVHGVGDLFHRHVREEKCSLKFELKLH</sequence>
<proteinExistence type="predicted"/>
<comment type="caution">
    <text evidence="1">The sequence shown here is derived from an EMBL/GenBank/DDBJ whole genome shotgun (WGS) entry which is preliminary data.</text>
</comment>
<organism evidence="1 2">
    <name type="scientific">Vaccinium darrowii</name>
    <dbReference type="NCBI Taxonomy" id="229202"/>
    <lineage>
        <taxon>Eukaryota</taxon>
        <taxon>Viridiplantae</taxon>
        <taxon>Streptophyta</taxon>
        <taxon>Embryophyta</taxon>
        <taxon>Tracheophyta</taxon>
        <taxon>Spermatophyta</taxon>
        <taxon>Magnoliopsida</taxon>
        <taxon>eudicotyledons</taxon>
        <taxon>Gunneridae</taxon>
        <taxon>Pentapetalae</taxon>
        <taxon>asterids</taxon>
        <taxon>Ericales</taxon>
        <taxon>Ericaceae</taxon>
        <taxon>Vaccinioideae</taxon>
        <taxon>Vaccinieae</taxon>
        <taxon>Vaccinium</taxon>
    </lineage>
</organism>
<accession>A0ACB7XG89</accession>
<reference evidence="1 2" key="1">
    <citation type="journal article" date="2021" name="Hortic Res">
        <title>High-quality reference genome and annotation aids understanding of berry development for evergreen blueberry (Vaccinium darrowii).</title>
        <authorList>
            <person name="Yu J."/>
            <person name="Hulse-Kemp A.M."/>
            <person name="Babiker E."/>
            <person name="Staton M."/>
        </authorList>
    </citation>
    <scope>NUCLEOTIDE SEQUENCE [LARGE SCALE GENOMIC DNA]</scope>
    <source>
        <strain evidence="2">cv. NJ 8807/NJ 8810</strain>
        <tissue evidence="1">Young leaf</tissue>
    </source>
</reference>
<protein>
    <submittedName>
        <fullName evidence="1">Uncharacterized protein</fullName>
    </submittedName>
</protein>
<evidence type="ECO:0000313" key="1">
    <source>
        <dbReference type="EMBL" id="KAH7839665.1"/>
    </source>
</evidence>
<dbReference type="Proteomes" id="UP000828048">
    <property type="component" value="Chromosome 10"/>
</dbReference>
<keyword evidence="2" id="KW-1185">Reference proteome</keyword>
<name>A0ACB7XG89_9ERIC</name>
<gene>
    <name evidence="1" type="ORF">Vadar_007060</name>
</gene>
<evidence type="ECO:0000313" key="2">
    <source>
        <dbReference type="Proteomes" id="UP000828048"/>
    </source>
</evidence>
<dbReference type="EMBL" id="CM037160">
    <property type="protein sequence ID" value="KAH7839665.1"/>
    <property type="molecule type" value="Genomic_DNA"/>
</dbReference>